<evidence type="ECO:0000313" key="5">
    <source>
        <dbReference type="Proteomes" id="UP000029989"/>
    </source>
</evidence>
<dbReference type="STRING" id="913325.N799_07565"/>
<dbReference type="AlphaFoldDB" id="A0A0A0EY86"/>
<feature type="domain" description="4'-phosphopantetheinyl transferase" evidence="3">
    <location>
        <begin position="67"/>
        <end position="152"/>
    </location>
</feature>
<evidence type="ECO:0000256" key="2">
    <source>
        <dbReference type="ARBA" id="ARBA00022679"/>
    </source>
</evidence>
<proteinExistence type="inferred from homology"/>
<dbReference type="EMBL" id="AVPT01000021">
    <property type="protein sequence ID" value="KGM55043.1"/>
    <property type="molecule type" value="Genomic_DNA"/>
</dbReference>
<accession>A0A0A0EY86</accession>
<dbReference type="Pfam" id="PF01648">
    <property type="entry name" value="ACPS"/>
    <property type="match status" value="1"/>
</dbReference>
<reference evidence="4 5" key="1">
    <citation type="journal article" date="2015" name="Stand. Genomic Sci.">
        <title>Genomic information of the arsenic-resistant bacterium Lysobacter arseniciresistens type strain ZS79(T) and comparison of Lysobacter draft genomes.</title>
        <authorList>
            <person name="Liu L."/>
            <person name="Zhang S."/>
            <person name="Luo M."/>
            <person name="Wang G."/>
        </authorList>
    </citation>
    <scope>NUCLEOTIDE SEQUENCE [LARGE SCALE GENOMIC DNA]</scope>
    <source>
        <strain evidence="4 5">ZS79</strain>
    </source>
</reference>
<dbReference type="eggNOG" id="COG2091">
    <property type="taxonomic scope" value="Bacteria"/>
</dbReference>
<dbReference type="InterPro" id="IPR008278">
    <property type="entry name" value="4-PPantetheinyl_Trfase_dom"/>
</dbReference>
<dbReference type="Gene3D" id="3.90.470.20">
    <property type="entry name" value="4'-phosphopantetheinyl transferase domain"/>
    <property type="match status" value="1"/>
</dbReference>
<dbReference type="GO" id="GO:0000287">
    <property type="term" value="F:magnesium ion binding"/>
    <property type="evidence" value="ECO:0007669"/>
    <property type="project" value="InterPro"/>
</dbReference>
<comment type="similarity">
    <text evidence="1">Belongs to the P-Pant transferase superfamily. Gsp/Sfp/HetI/AcpT family.</text>
</comment>
<dbReference type="GO" id="GO:0019878">
    <property type="term" value="P:lysine biosynthetic process via aminoadipic acid"/>
    <property type="evidence" value="ECO:0007669"/>
    <property type="project" value="TreeGrafter"/>
</dbReference>
<keyword evidence="2" id="KW-0808">Transferase</keyword>
<dbReference type="GO" id="GO:0005829">
    <property type="term" value="C:cytosol"/>
    <property type="evidence" value="ECO:0007669"/>
    <property type="project" value="TreeGrafter"/>
</dbReference>
<gene>
    <name evidence="4" type="ORF">N799_07565</name>
</gene>
<dbReference type="PANTHER" id="PTHR12215:SF10">
    <property type="entry name" value="L-AMINOADIPATE-SEMIALDEHYDE DEHYDROGENASE-PHOSPHOPANTETHEINYL TRANSFERASE"/>
    <property type="match status" value="1"/>
</dbReference>
<dbReference type="InterPro" id="IPR050559">
    <property type="entry name" value="P-Pant_transferase_sf"/>
</dbReference>
<dbReference type="SUPFAM" id="SSF56214">
    <property type="entry name" value="4'-phosphopantetheinyl transferase"/>
    <property type="match status" value="1"/>
</dbReference>
<sequence>MPLPRRARAEPLARAWLAAQLGHDAITLPLSRTGRGRPQLGPPLDDADCSWSHSGEGLLVALGHRLRVGVDLEWLRPRPRAGELARRFFDPREADWLAARPPSTRTDAFIRLWCAKEAVLKAHGRGLSFGLDRLHIVIDDDGEPRLAGCDPALGAPADWQLRQLRPAPGYLGALAWRRPPAAPAA</sequence>
<comment type="caution">
    <text evidence="4">The sequence shown here is derived from an EMBL/GenBank/DDBJ whole genome shotgun (WGS) entry which is preliminary data.</text>
</comment>
<name>A0A0A0EY86_9GAMM</name>
<protein>
    <recommendedName>
        <fullName evidence="3">4'-phosphopantetheinyl transferase domain-containing protein</fullName>
    </recommendedName>
</protein>
<dbReference type="Proteomes" id="UP000029989">
    <property type="component" value="Unassembled WGS sequence"/>
</dbReference>
<dbReference type="GO" id="GO:0008897">
    <property type="term" value="F:holo-[acyl-carrier-protein] synthase activity"/>
    <property type="evidence" value="ECO:0007669"/>
    <property type="project" value="InterPro"/>
</dbReference>
<dbReference type="PANTHER" id="PTHR12215">
    <property type="entry name" value="PHOSPHOPANTETHEINE TRANSFERASE"/>
    <property type="match status" value="1"/>
</dbReference>
<evidence type="ECO:0000256" key="1">
    <source>
        <dbReference type="ARBA" id="ARBA00010990"/>
    </source>
</evidence>
<organism evidence="4 5">
    <name type="scientific">Lysobacter arseniciresistens ZS79</name>
    <dbReference type="NCBI Taxonomy" id="913325"/>
    <lineage>
        <taxon>Bacteria</taxon>
        <taxon>Pseudomonadati</taxon>
        <taxon>Pseudomonadota</taxon>
        <taxon>Gammaproteobacteria</taxon>
        <taxon>Lysobacterales</taxon>
        <taxon>Lysobacteraceae</taxon>
        <taxon>Novilysobacter</taxon>
    </lineage>
</organism>
<keyword evidence="5" id="KW-1185">Reference proteome</keyword>
<evidence type="ECO:0000313" key="4">
    <source>
        <dbReference type="EMBL" id="KGM55043.1"/>
    </source>
</evidence>
<dbReference type="InterPro" id="IPR037143">
    <property type="entry name" value="4-PPantetheinyl_Trfase_dom_sf"/>
</dbReference>
<evidence type="ECO:0000259" key="3">
    <source>
        <dbReference type="Pfam" id="PF01648"/>
    </source>
</evidence>